<dbReference type="GO" id="GO:0008270">
    <property type="term" value="F:zinc ion binding"/>
    <property type="evidence" value="ECO:0007669"/>
    <property type="project" value="UniProtKB-KW"/>
</dbReference>
<dbReference type="EMBL" id="BNCP01000004">
    <property type="protein sequence ID" value="GIL72969.1"/>
    <property type="molecule type" value="Genomic_DNA"/>
</dbReference>
<dbReference type="SUPFAM" id="SSF57850">
    <property type="entry name" value="RING/U-box"/>
    <property type="match status" value="1"/>
</dbReference>
<keyword evidence="5 8" id="KW-0472">Membrane</keyword>
<evidence type="ECO:0000256" key="1">
    <source>
        <dbReference type="ARBA" id="ARBA00004141"/>
    </source>
</evidence>
<feature type="non-terminal residue" evidence="10">
    <location>
        <position position="1"/>
    </location>
</feature>
<dbReference type="GO" id="GO:0036503">
    <property type="term" value="P:ERAD pathway"/>
    <property type="evidence" value="ECO:0007669"/>
    <property type="project" value="TreeGrafter"/>
</dbReference>
<keyword evidence="6" id="KW-0862">Zinc</keyword>
<evidence type="ECO:0000256" key="8">
    <source>
        <dbReference type="SAM" id="Phobius"/>
    </source>
</evidence>
<feature type="transmembrane region" description="Helical" evidence="8">
    <location>
        <begin position="339"/>
        <end position="360"/>
    </location>
</feature>
<feature type="transmembrane region" description="Helical" evidence="8">
    <location>
        <begin position="78"/>
        <end position="101"/>
    </location>
</feature>
<keyword evidence="4 8" id="KW-1133">Transmembrane helix</keyword>
<keyword evidence="3" id="KW-0479">Metal-binding</keyword>
<dbReference type="PANTHER" id="PTHR13407">
    <property type="entry name" value="RNF121 PROTEIN"/>
    <property type="match status" value="1"/>
</dbReference>
<evidence type="ECO:0000313" key="11">
    <source>
        <dbReference type="Proteomes" id="UP000747110"/>
    </source>
</evidence>
<accession>A0A8J4C0F3</accession>
<dbReference type="PANTHER" id="PTHR13407:SF0">
    <property type="entry name" value="FI05221P"/>
    <property type="match status" value="1"/>
</dbReference>
<gene>
    <name evidence="10" type="ORF">Vretifemale_3214</name>
</gene>
<feature type="domain" description="RING-type" evidence="9">
    <location>
        <begin position="249"/>
        <end position="310"/>
    </location>
</feature>
<feature type="transmembrane region" description="Helical" evidence="8">
    <location>
        <begin position="177"/>
        <end position="201"/>
    </location>
</feature>
<evidence type="ECO:0000256" key="3">
    <source>
        <dbReference type="ARBA" id="ARBA00022723"/>
    </source>
</evidence>
<comment type="caution">
    <text evidence="10">The sequence shown here is derived from an EMBL/GenBank/DDBJ whole genome shotgun (WGS) entry which is preliminary data.</text>
</comment>
<reference evidence="10" key="1">
    <citation type="journal article" date="2021" name="Proc. Natl. Acad. Sci. U.S.A.">
        <title>Three genomes in the algal genus Volvox reveal the fate of a haploid sex-determining region after a transition to homothallism.</title>
        <authorList>
            <person name="Yamamoto K."/>
            <person name="Hamaji T."/>
            <person name="Kawai-Toyooka H."/>
            <person name="Matsuzaki R."/>
            <person name="Takahashi F."/>
            <person name="Nishimura Y."/>
            <person name="Kawachi M."/>
            <person name="Noguchi H."/>
            <person name="Minakuchi Y."/>
            <person name="Umen J.G."/>
            <person name="Toyoda A."/>
            <person name="Nozaki H."/>
        </authorList>
    </citation>
    <scope>NUCLEOTIDE SEQUENCE</scope>
    <source>
        <strain evidence="10">NIES-3786</strain>
    </source>
</reference>
<dbReference type="PROSITE" id="PS50089">
    <property type="entry name" value="ZF_RING_2"/>
    <property type="match status" value="1"/>
</dbReference>
<evidence type="ECO:0000256" key="5">
    <source>
        <dbReference type="ARBA" id="ARBA00023136"/>
    </source>
</evidence>
<dbReference type="InterPro" id="IPR040176">
    <property type="entry name" value="RNF121/RNF175"/>
</dbReference>
<dbReference type="CDD" id="cd16475">
    <property type="entry name" value="RING-H2_RNF121-like"/>
    <property type="match status" value="1"/>
</dbReference>
<protein>
    <recommendedName>
        <fullName evidence="9">RING-type domain-containing protein</fullName>
    </recommendedName>
</protein>
<organism evidence="10 11">
    <name type="scientific">Volvox reticuliferus</name>
    <dbReference type="NCBI Taxonomy" id="1737510"/>
    <lineage>
        <taxon>Eukaryota</taxon>
        <taxon>Viridiplantae</taxon>
        <taxon>Chlorophyta</taxon>
        <taxon>core chlorophytes</taxon>
        <taxon>Chlorophyceae</taxon>
        <taxon>CS clade</taxon>
        <taxon>Chlamydomonadales</taxon>
        <taxon>Volvocaceae</taxon>
        <taxon>Volvox</taxon>
    </lineage>
</organism>
<dbReference type="InterPro" id="IPR001841">
    <property type="entry name" value="Znf_RING"/>
</dbReference>
<dbReference type="Gene3D" id="3.30.40.10">
    <property type="entry name" value="Zinc/RING finger domain, C3HC4 (zinc finger)"/>
    <property type="match status" value="1"/>
</dbReference>
<dbReference type="AlphaFoldDB" id="A0A8J4C0F3"/>
<evidence type="ECO:0000256" key="4">
    <source>
        <dbReference type="ARBA" id="ARBA00022989"/>
    </source>
</evidence>
<dbReference type="GO" id="GO:0061630">
    <property type="term" value="F:ubiquitin protein ligase activity"/>
    <property type="evidence" value="ECO:0007669"/>
    <property type="project" value="TreeGrafter"/>
</dbReference>
<comment type="subcellular location">
    <subcellularLocation>
        <location evidence="1">Membrane</location>
        <topology evidence="1">Multi-pass membrane protein</topology>
    </subcellularLocation>
</comment>
<keyword evidence="2 8" id="KW-0812">Transmembrane</keyword>
<dbReference type="SMART" id="SM00184">
    <property type="entry name" value="RING"/>
    <property type="match status" value="1"/>
</dbReference>
<proteinExistence type="predicted"/>
<dbReference type="OrthoDB" id="8062037at2759"/>
<evidence type="ECO:0000256" key="6">
    <source>
        <dbReference type="PROSITE-ProRule" id="PRU00175"/>
    </source>
</evidence>
<keyword evidence="6" id="KW-0863">Zinc-finger</keyword>
<feature type="region of interest" description="Disordered" evidence="7">
    <location>
        <begin position="40"/>
        <end position="71"/>
    </location>
</feature>
<evidence type="ECO:0000259" key="9">
    <source>
        <dbReference type="PROSITE" id="PS50089"/>
    </source>
</evidence>
<sequence>QSHALLPCLLQSNPLSYTQLYVHFLESDFFHTPIGMASASPLQDDRGEQASKSSVVGHPVSFGPPTPGEEQEERMSPFVAIILLYGIMILLVGAQTALFLWKKRHRKSYELVTLLGLWVMPALFSIHLHFWRFLLVWTTYSAVTGRLLWTCTRKKLARTTPRQVYTFFLGVYRASKVVGVAGYCLVLAEVFGIGPLLHLVLPRDLSIDLVWYGLYFGILGRDCAQVATESLSARLGIEGRQLVSRINNCGICGNELCDELVPAPSGGEAAPQNGQPVSERTVQLSCKHCFHDLCIRGWTMVGKKDTCPQCGEKVDLRALLSDRPWETHNITWIQMMDGIRYLVVWNPIIFTVLSFLLHLFGPHRRGEAHRGTPQAVAVPTTGVLVSSPSTSPAIVTFGPAGNTAH</sequence>
<keyword evidence="11" id="KW-1185">Reference proteome</keyword>
<evidence type="ECO:0000256" key="2">
    <source>
        <dbReference type="ARBA" id="ARBA00022692"/>
    </source>
</evidence>
<dbReference type="InterPro" id="IPR013083">
    <property type="entry name" value="Znf_RING/FYVE/PHD"/>
</dbReference>
<dbReference type="GO" id="GO:0005789">
    <property type="term" value="C:endoplasmic reticulum membrane"/>
    <property type="evidence" value="ECO:0007669"/>
    <property type="project" value="TreeGrafter"/>
</dbReference>
<evidence type="ECO:0000256" key="7">
    <source>
        <dbReference type="SAM" id="MobiDB-lite"/>
    </source>
</evidence>
<dbReference type="GO" id="GO:0000139">
    <property type="term" value="C:Golgi membrane"/>
    <property type="evidence" value="ECO:0007669"/>
    <property type="project" value="TreeGrafter"/>
</dbReference>
<name>A0A8J4C0F3_9CHLO</name>
<dbReference type="Proteomes" id="UP000747110">
    <property type="component" value="Unassembled WGS sequence"/>
</dbReference>
<evidence type="ECO:0000313" key="10">
    <source>
        <dbReference type="EMBL" id="GIL72969.1"/>
    </source>
</evidence>